<evidence type="ECO:0000313" key="6">
    <source>
        <dbReference type="Proteomes" id="UP000325313"/>
    </source>
</evidence>
<protein>
    <recommendedName>
        <fullName evidence="2">F-box domain-containing protein</fullName>
    </recommendedName>
</protein>
<gene>
    <name evidence="3" type="ORF">PGT21_020200</name>
    <name evidence="4" type="ORF">PGTUg99_013318</name>
</gene>
<reference evidence="5 6" key="1">
    <citation type="submission" date="2019-05" db="EMBL/GenBank/DDBJ databases">
        <title>Emergence of the Ug99 lineage of the wheat stem rust pathogen through somatic hybridization.</title>
        <authorList>
            <person name="Li F."/>
            <person name="Upadhyaya N.M."/>
            <person name="Sperschneider J."/>
            <person name="Matny O."/>
            <person name="Nguyen-Phuc H."/>
            <person name="Mago R."/>
            <person name="Raley C."/>
            <person name="Miller M.E."/>
            <person name="Silverstein K.A.T."/>
            <person name="Henningsen E."/>
            <person name="Hirsch C.D."/>
            <person name="Visser B."/>
            <person name="Pretorius Z.A."/>
            <person name="Steffenson B.J."/>
            <person name="Schwessinger B."/>
            <person name="Dodds P.N."/>
            <person name="Figueroa M."/>
        </authorList>
    </citation>
    <scope>NUCLEOTIDE SEQUENCE [LARGE SCALE GENOMIC DNA]</scope>
    <source>
        <strain evidence="3">21-0</strain>
        <strain evidence="4 6">Ug99</strain>
    </source>
</reference>
<dbReference type="InterPro" id="IPR001810">
    <property type="entry name" value="F-box_dom"/>
</dbReference>
<dbReference type="EMBL" id="VSWC01000040">
    <property type="protein sequence ID" value="KAA1105804.1"/>
    <property type="molecule type" value="Genomic_DNA"/>
</dbReference>
<evidence type="ECO:0000313" key="5">
    <source>
        <dbReference type="Proteomes" id="UP000324748"/>
    </source>
</evidence>
<dbReference type="Proteomes" id="UP000324748">
    <property type="component" value="Unassembled WGS sequence"/>
</dbReference>
<dbReference type="SUPFAM" id="SSF81383">
    <property type="entry name" value="F-box domain"/>
    <property type="match status" value="1"/>
</dbReference>
<sequence>MSRTSHTSPIPSSSSSSRSQPLVFSSSTASQVPLPNQAEEPTDKDNELKAWLALNPSRPFPIARLPQTLILHIFSWLDLPDLASIGATGNGLLTNLSKDAVLHRARLRSVGAQCISPHLKRRPNILEVAKSGKMKGLNLESKIQRGCYLSSPNSIRLLENSHRVERLMIREKLNRLLSRRPTSRSSLLTLNLIDQELLFCSNLLAPVLRSLKRQQAKDLLARKLRYSDAELDQLSLSPAGHFRNLLIDDSGTQNITRSRSSSCSIRASS</sequence>
<organism evidence="3 5">
    <name type="scientific">Puccinia graminis f. sp. tritici</name>
    <dbReference type="NCBI Taxonomy" id="56615"/>
    <lineage>
        <taxon>Eukaryota</taxon>
        <taxon>Fungi</taxon>
        <taxon>Dikarya</taxon>
        <taxon>Basidiomycota</taxon>
        <taxon>Pucciniomycotina</taxon>
        <taxon>Pucciniomycetes</taxon>
        <taxon>Pucciniales</taxon>
        <taxon>Pucciniaceae</taxon>
        <taxon>Puccinia</taxon>
    </lineage>
</organism>
<keyword evidence="5" id="KW-1185">Reference proteome</keyword>
<dbReference type="OrthoDB" id="3219396at2759"/>
<dbReference type="EMBL" id="VDEP01000041">
    <property type="protein sequence ID" value="KAA1135109.1"/>
    <property type="molecule type" value="Genomic_DNA"/>
</dbReference>
<feature type="domain" description="F-box" evidence="2">
    <location>
        <begin position="59"/>
        <end position="105"/>
    </location>
</feature>
<dbReference type="PROSITE" id="PS50181">
    <property type="entry name" value="FBOX"/>
    <property type="match status" value="1"/>
</dbReference>
<evidence type="ECO:0000313" key="4">
    <source>
        <dbReference type="EMBL" id="KAA1135109.1"/>
    </source>
</evidence>
<accession>A0A5B0PY76</accession>
<dbReference type="AlphaFoldDB" id="A0A5B0PY76"/>
<proteinExistence type="predicted"/>
<dbReference type="InterPro" id="IPR036047">
    <property type="entry name" value="F-box-like_dom_sf"/>
</dbReference>
<evidence type="ECO:0000256" key="1">
    <source>
        <dbReference type="SAM" id="MobiDB-lite"/>
    </source>
</evidence>
<feature type="region of interest" description="Disordered" evidence="1">
    <location>
        <begin position="1"/>
        <end position="44"/>
    </location>
</feature>
<feature type="compositionally biased region" description="Low complexity" evidence="1">
    <location>
        <begin position="1"/>
        <end position="27"/>
    </location>
</feature>
<evidence type="ECO:0000313" key="3">
    <source>
        <dbReference type="EMBL" id="KAA1105804.1"/>
    </source>
</evidence>
<comment type="caution">
    <text evidence="3">The sequence shown here is derived from an EMBL/GenBank/DDBJ whole genome shotgun (WGS) entry which is preliminary data.</text>
</comment>
<evidence type="ECO:0000259" key="2">
    <source>
        <dbReference type="PROSITE" id="PS50181"/>
    </source>
</evidence>
<dbReference type="Proteomes" id="UP000325313">
    <property type="component" value="Unassembled WGS sequence"/>
</dbReference>
<name>A0A5B0PY76_PUCGR</name>